<protein>
    <recommendedName>
        <fullName evidence="3">Chitooligosaccharide deacetylase</fullName>
    </recommendedName>
    <alternativeName>
        <fullName evidence="6">Nodulation protein B</fullName>
    </alternativeName>
</protein>
<evidence type="ECO:0000313" key="9">
    <source>
        <dbReference type="Proteomes" id="UP001477870"/>
    </source>
</evidence>
<evidence type="ECO:0000259" key="7">
    <source>
        <dbReference type="PROSITE" id="PS51677"/>
    </source>
</evidence>
<gene>
    <name evidence="8" type="ORF">WNY59_14595</name>
</gene>
<sequence length="281" mass="30610">MRFSSVFVSVLAGLIVAGCASKPKPVTSLSADRPITAASYQADEPLIFRPKEPKAEYENNYSSNHGLAGRTIYASSIRDIKLRNKEVILTFDDGPAPGKTERVLNALDQHGIKATFLMVGQMAKANPALAKRVAQQGHAIGSHTYNHDNLAKQSFSSAIDNIRRGERAVRAATGSEVAFFRFPYLSHTSKLRDHLASRGTVVLDVDVDSKDYFKVSPAHVVEQTMKRLHAKGSGIILLHDLHNRTATMLPTLLRRLKADGYKVVNLQPSRGAGGAVALLDN</sequence>
<evidence type="ECO:0000256" key="2">
    <source>
        <dbReference type="ARBA" id="ARBA00010973"/>
    </source>
</evidence>
<comment type="caution">
    <text evidence="8">The sequence shown here is derived from an EMBL/GenBank/DDBJ whole genome shotgun (WGS) entry which is preliminary data.</text>
</comment>
<dbReference type="RefSeq" id="WP_342849041.1">
    <property type="nucleotide sequence ID" value="NZ_JBBMQO010000008.1"/>
</dbReference>
<dbReference type="PROSITE" id="PS51257">
    <property type="entry name" value="PROKAR_LIPOPROTEIN"/>
    <property type="match status" value="1"/>
</dbReference>
<dbReference type="CDD" id="cd10917">
    <property type="entry name" value="CE4_NodB_like_6s_7s"/>
    <property type="match status" value="1"/>
</dbReference>
<evidence type="ECO:0000313" key="8">
    <source>
        <dbReference type="EMBL" id="MEM5502818.1"/>
    </source>
</evidence>
<dbReference type="SUPFAM" id="SSF88713">
    <property type="entry name" value="Glycoside hydrolase/deacetylase"/>
    <property type="match status" value="1"/>
</dbReference>
<evidence type="ECO:0000256" key="1">
    <source>
        <dbReference type="ARBA" id="ARBA00003236"/>
    </source>
</evidence>
<proteinExistence type="inferred from homology"/>
<organism evidence="8 9">
    <name type="scientific">Ahrensia kielensis</name>
    <dbReference type="NCBI Taxonomy" id="76980"/>
    <lineage>
        <taxon>Bacteria</taxon>
        <taxon>Pseudomonadati</taxon>
        <taxon>Pseudomonadota</taxon>
        <taxon>Alphaproteobacteria</taxon>
        <taxon>Hyphomicrobiales</taxon>
        <taxon>Ahrensiaceae</taxon>
        <taxon>Ahrensia</taxon>
    </lineage>
</organism>
<name>A0ABU9TAM4_9HYPH</name>
<dbReference type="Gene3D" id="3.20.20.370">
    <property type="entry name" value="Glycoside hydrolase/deacetylase"/>
    <property type="match status" value="1"/>
</dbReference>
<dbReference type="InterPro" id="IPR050248">
    <property type="entry name" value="Polysacc_deacetylase_ArnD"/>
</dbReference>
<dbReference type="InterPro" id="IPR011330">
    <property type="entry name" value="Glyco_hydro/deAcase_b/a-brl"/>
</dbReference>
<reference evidence="8 9" key="1">
    <citation type="submission" date="2024-03" db="EMBL/GenBank/DDBJ databases">
        <title>Community enrichment and isolation of bacterial strains for fucoidan degradation.</title>
        <authorList>
            <person name="Sichert A."/>
        </authorList>
    </citation>
    <scope>NUCLEOTIDE SEQUENCE [LARGE SCALE GENOMIC DNA]</scope>
    <source>
        <strain evidence="8 9">AS62</strain>
    </source>
</reference>
<dbReference type="Proteomes" id="UP001477870">
    <property type="component" value="Unassembled WGS sequence"/>
</dbReference>
<evidence type="ECO:0000256" key="3">
    <source>
        <dbReference type="ARBA" id="ARBA00020071"/>
    </source>
</evidence>
<dbReference type="GO" id="GO:0016787">
    <property type="term" value="F:hydrolase activity"/>
    <property type="evidence" value="ECO:0007669"/>
    <property type="project" value="UniProtKB-KW"/>
</dbReference>
<dbReference type="PANTHER" id="PTHR10587">
    <property type="entry name" value="GLYCOSYL TRANSFERASE-RELATED"/>
    <property type="match status" value="1"/>
</dbReference>
<dbReference type="EMBL" id="JBBMQO010000008">
    <property type="protein sequence ID" value="MEM5502818.1"/>
    <property type="molecule type" value="Genomic_DNA"/>
</dbReference>
<accession>A0ABU9TAM4</accession>
<comment type="similarity">
    <text evidence="2">Belongs to the polysaccharide deacetylase family.</text>
</comment>
<evidence type="ECO:0000256" key="5">
    <source>
        <dbReference type="ARBA" id="ARBA00022801"/>
    </source>
</evidence>
<dbReference type="PROSITE" id="PS51677">
    <property type="entry name" value="NODB"/>
    <property type="match status" value="1"/>
</dbReference>
<dbReference type="PANTHER" id="PTHR10587:SF133">
    <property type="entry name" value="CHITIN DEACETYLASE 1-RELATED"/>
    <property type="match status" value="1"/>
</dbReference>
<evidence type="ECO:0000256" key="6">
    <source>
        <dbReference type="ARBA" id="ARBA00032976"/>
    </source>
</evidence>
<dbReference type="InterPro" id="IPR002509">
    <property type="entry name" value="NODB_dom"/>
</dbReference>
<comment type="function">
    <text evidence="1">Is involved in generating a small heat-stable compound (Nod), an acylated oligomer of N-acetylglucosamine, that stimulates mitosis in various plant protoplasts.</text>
</comment>
<keyword evidence="4" id="KW-0479">Metal-binding</keyword>
<keyword evidence="9" id="KW-1185">Reference proteome</keyword>
<evidence type="ECO:0000256" key="4">
    <source>
        <dbReference type="ARBA" id="ARBA00022723"/>
    </source>
</evidence>
<feature type="domain" description="NodB homology" evidence="7">
    <location>
        <begin position="85"/>
        <end position="264"/>
    </location>
</feature>
<keyword evidence="5 8" id="KW-0378">Hydrolase</keyword>
<dbReference type="Pfam" id="PF01522">
    <property type="entry name" value="Polysacc_deac_1"/>
    <property type="match status" value="1"/>
</dbReference>